<dbReference type="PANTHER" id="PTHR21503">
    <property type="entry name" value="F-BOX-CONTAINING HYPOTHETICAL PROTEIN C.ELEGANS"/>
    <property type="match status" value="1"/>
</dbReference>
<name>A0A6A5HPE0_CAERE</name>
<dbReference type="Proteomes" id="UP000483820">
    <property type="component" value="Chromosome I"/>
</dbReference>
<protein>
    <recommendedName>
        <fullName evidence="3">F-box domain-containing protein</fullName>
    </recommendedName>
</protein>
<dbReference type="CTD" id="9814017"/>
<accession>A0A6A5HPE0</accession>
<evidence type="ECO:0008006" key="3">
    <source>
        <dbReference type="Google" id="ProtNLM"/>
    </source>
</evidence>
<gene>
    <name evidence="1" type="ORF">GCK72_000348</name>
</gene>
<dbReference type="GeneID" id="9814017"/>
<organism evidence="1 2">
    <name type="scientific">Caenorhabditis remanei</name>
    <name type="common">Caenorhabditis vulgaris</name>
    <dbReference type="NCBI Taxonomy" id="31234"/>
    <lineage>
        <taxon>Eukaryota</taxon>
        <taxon>Metazoa</taxon>
        <taxon>Ecdysozoa</taxon>
        <taxon>Nematoda</taxon>
        <taxon>Chromadorea</taxon>
        <taxon>Rhabditida</taxon>
        <taxon>Rhabditina</taxon>
        <taxon>Rhabditomorpha</taxon>
        <taxon>Rhabditoidea</taxon>
        <taxon>Rhabditidae</taxon>
        <taxon>Peloderinae</taxon>
        <taxon>Caenorhabditis</taxon>
    </lineage>
</organism>
<dbReference type="PANTHER" id="PTHR21503:SF31">
    <property type="entry name" value="F-BOX DOMAIN-CONTAINING PROTEIN"/>
    <property type="match status" value="1"/>
</dbReference>
<evidence type="ECO:0000313" key="2">
    <source>
        <dbReference type="Proteomes" id="UP000483820"/>
    </source>
</evidence>
<reference evidence="1 2" key="1">
    <citation type="submission" date="2019-12" db="EMBL/GenBank/DDBJ databases">
        <title>Chromosome-level assembly of the Caenorhabditis remanei genome.</title>
        <authorList>
            <person name="Teterina A.A."/>
            <person name="Willis J.H."/>
            <person name="Phillips P.C."/>
        </authorList>
    </citation>
    <scope>NUCLEOTIDE SEQUENCE [LARGE SCALE GENOMIC DNA]</scope>
    <source>
        <strain evidence="1 2">PX506</strain>
        <tissue evidence="1">Whole organism</tissue>
    </source>
</reference>
<dbReference type="AlphaFoldDB" id="A0A6A5HPE0"/>
<dbReference type="EMBL" id="WUAV01000001">
    <property type="protein sequence ID" value="KAF1768536.1"/>
    <property type="molecule type" value="Genomic_DNA"/>
</dbReference>
<sequence>MSSDFPLFRLPSIVLNHGLKLMAPFEILCLSLCSKRCKTVCQSLRNQLKCKEKAVKFQLKFSKKREIRLEFNYYPSTRWIFELDYSVSTTPTIQRKSSDKHEFLEAKFAVRIPNWNPTETDHNTAEEKRLKFYVPMEYGCFGFRTFVNHLSYIFNITLTDLELHFQDFTRDENAIIIDLYCRNWRNTNYVKALILVGDSENTPDDDEVVYHIVNRQEAKSELTLDIQGFTFDISRCRYSPNQLVIRNPNWVGCTDIENFNSFSVLIFSAHSIMWLLNMAYLIEMWCFGWTPKWTVMMIEFLSLDIDDCINGLRERISAGVVKIRSEETIEGPDGLSHRIKYSFRRGDGTIGEFLVENNKYLYIKARENTDISLSTFISLTKSMM</sequence>
<comment type="caution">
    <text evidence="1">The sequence shown here is derived from an EMBL/GenBank/DDBJ whole genome shotgun (WGS) entry which is preliminary data.</text>
</comment>
<evidence type="ECO:0000313" key="1">
    <source>
        <dbReference type="EMBL" id="KAF1768536.1"/>
    </source>
</evidence>
<proteinExistence type="predicted"/>
<dbReference type="RefSeq" id="XP_053591075.1">
    <property type="nucleotide sequence ID" value="XM_053722430.1"/>
</dbReference>
<dbReference type="KEGG" id="crq:GCK72_000348"/>